<evidence type="ECO:0000313" key="1">
    <source>
        <dbReference type="EMBL" id="OVE53972.1"/>
    </source>
</evidence>
<keyword evidence="2" id="KW-1185">Reference proteome</keyword>
<evidence type="ECO:0000313" key="2">
    <source>
        <dbReference type="Proteomes" id="UP000196355"/>
    </source>
</evidence>
<dbReference type="RefSeq" id="WP_087712385.1">
    <property type="nucleotide sequence ID" value="NZ_MVAG01000193.1"/>
</dbReference>
<accession>A0A202BRK5</accession>
<protein>
    <recommendedName>
        <fullName evidence="3">Phage Gp37/Gp68 family protein</fullName>
    </recommendedName>
</protein>
<sequence>MKKSLIKWTKHTWNPTTGCTIFSKECENCYAKTFTDKLQEKLDPKYIHGFDNFVEHDYTLKQPFITWKKPTVIFVNSMSDLFHKDCSLGFLKKVFEVMNNTPHTYQVLTKRDAILVERSDQLTWTNNIWMGISVGSVASVRKIDRLRQCGAKNKFLSIEPLIEELPDLDLTGIDWVIVGGESGSGNIRPMKKEWVLKIKKNCEDQNVPFFFKQWGDIKSNPDPKDPTISKSHSQYEKGGCMLDGKLYLDNPCIVKPIIGELPF</sequence>
<name>A0A202BRK5_9FLAO</name>
<reference evidence="2" key="1">
    <citation type="submission" date="2017-02" db="EMBL/GenBank/DDBJ databases">
        <authorList>
            <person name="Tetz G."/>
            <person name="Tetz V."/>
        </authorList>
    </citation>
    <scope>NUCLEOTIDE SEQUENCE [LARGE SCALE GENOMIC DNA]</scope>
    <source>
        <strain evidence="2">VT16-26</strain>
    </source>
</reference>
<proteinExistence type="predicted"/>
<organism evidence="1 2">
    <name type="scientific">Chryseobacterium mucoviscidosis</name>
    <dbReference type="NCBI Taxonomy" id="1945581"/>
    <lineage>
        <taxon>Bacteria</taxon>
        <taxon>Pseudomonadati</taxon>
        <taxon>Bacteroidota</taxon>
        <taxon>Flavobacteriia</taxon>
        <taxon>Flavobacteriales</taxon>
        <taxon>Weeksellaceae</taxon>
        <taxon>Chryseobacterium group</taxon>
        <taxon>Chryseobacterium</taxon>
    </lineage>
</organism>
<evidence type="ECO:0008006" key="3">
    <source>
        <dbReference type="Google" id="ProtNLM"/>
    </source>
</evidence>
<dbReference type="EMBL" id="MVAG01000193">
    <property type="protein sequence ID" value="OVE53972.1"/>
    <property type="molecule type" value="Genomic_DNA"/>
</dbReference>
<dbReference type="Pfam" id="PF07505">
    <property type="entry name" value="DUF5131"/>
    <property type="match status" value="1"/>
</dbReference>
<dbReference type="AlphaFoldDB" id="A0A202BRK5"/>
<dbReference type="Proteomes" id="UP000196355">
    <property type="component" value="Unassembled WGS sequence"/>
</dbReference>
<comment type="caution">
    <text evidence="1">The sequence shown here is derived from an EMBL/GenBank/DDBJ whole genome shotgun (WGS) entry which is preliminary data.</text>
</comment>
<dbReference type="InterPro" id="IPR011101">
    <property type="entry name" value="DUF5131"/>
</dbReference>
<gene>
    <name evidence="1" type="ORF">B0E34_20305</name>
</gene>